<sequence>MEGVLWKWTNYWNGWQQRWFILDKGILTYYKSQEEVNQGCKGSVKVSACEIVVHQTDSRRMDLVIPSEQHFYLRAPSAQERQQWLVALGSSKAAQRAEPAAAGVESSVRAKKSELRLYCDLLMQQVHTIKNAPDAQAANDLLSATCDTFIATLEDCMRLADANFTFELPHQQVRDSALPHESPPRAAPERRRRTTGATGAAVTPHPEQPLDYRTDPLVAPVPPAPPVPPISPAALAPPAPPAALAPPAPPAPPARSVRTFFSTMERSFTDLEASDPPTEQFLGCCRSVLPVFDVLGSTAFAPVKMDIQGNIGKLHAHWQTDPGGLHRLLALVQREVDAGTTGAAGSATDALLWLKRALAFIAAFLGQVQAGNGDLADCASVAYGNTLRCHHGWVVRSVFAVALRALPELDAFVRALAPSPEDACHPEYRRQLMDDCATYVQALRAVLIALDAFYLGHGLEVP</sequence>
<accession>B7PLB7</accession>
<dbReference type="OrthoDB" id="1854502at2759"/>
<dbReference type="GO" id="GO:1902387">
    <property type="term" value="F:ceramide 1-phosphate binding"/>
    <property type="evidence" value="ECO:0000318"/>
    <property type="project" value="GO_Central"/>
</dbReference>
<evidence type="ECO:0000256" key="3">
    <source>
        <dbReference type="ARBA" id="ARBA00016588"/>
    </source>
</evidence>
<dbReference type="VEuPathDB" id="VectorBase:ISCP_019477"/>
<dbReference type="GO" id="GO:0120009">
    <property type="term" value="P:intermembrane lipid transfer"/>
    <property type="evidence" value="ECO:0000318"/>
    <property type="project" value="GO_Central"/>
</dbReference>
<keyword evidence="4" id="KW-0813">Transport</keyword>
<dbReference type="EMBL" id="DS739614">
    <property type="protein sequence ID" value="EEC07389.1"/>
    <property type="molecule type" value="Genomic_DNA"/>
</dbReference>
<dbReference type="STRING" id="6945.B7PLB7"/>
<proteinExistence type="predicted"/>
<dbReference type="Proteomes" id="UP000001555">
    <property type="component" value="Unassembled WGS sequence"/>
</dbReference>
<evidence type="ECO:0000256" key="7">
    <source>
        <dbReference type="SAM" id="MobiDB-lite"/>
    </source>
</evidence>
<evidence type="ECO:0000259" key="8">
    <source>
        <dbReference type="PROSITE" id="PS50003"/>
    </source>
</evidence>
<evidence type="ECO:0000313" key="10">
    <source>
        <dbReference type="EnsemblMetazoa" id="ISCW018757-PA"/>
    </source>
</evidence>
<dbReference type="VEuPathDB" id="VectorBase:ISCW018757"/>
<dbReference type="FunFam" id="1.10.3520.10:FF:000001">
    <property type="entry name" value="Pleckstrin domain-containing family A member 8"/>
    <property type="match status" value="1"/>
</dbReference>
<dbReference type="CDD" id="cd01247">
    <property type="entry name" value="PH_FAPP1_FAPP2"/>
    <property type="match status" value="1"/>
</dbReference>
<dbReference type="Gene3D" id="1.10.3520.10">
    <property type="entry name" value="Glycolipid transfer protein"/>
    <property type="match status" value="1"/>
</dbReference>
<dbReference type="GO" id="GO:0005794">
    <property type="term" value="C:Golgi apparatus"/>
    <property type="evidence" value="ECO:0007669"/>
    <property type="project" value="UniProtKB-SubCell"/>
</dbReference>
<evidence type="ECO:0000256" key="5">
    <source>
        <dbReference type="ARBA" id="ARBA00023034"/>
    </source>
</evidence>
<dbReference type="PANTHER" id="PTHR10219:SF25">
    <property type="entry name" value="PLECKSTRIN HOMOLOGY DOMAIN-CONTAINING FAMILY A MEMBER 8"/>
    <property type="match status" value="1"/>
</dbReference>
<evidence type="ECO:0000313" key="11">
    <source>
        <dbReference type="Proteomes" id="UP000001555"/>
    </source>
</evidence>
<dbReference type="GO" id="GO:0016020">
    <property type="term" value="C:membrane"/>
    <property type="evidence" value="ECO:0007669"/>
    <property type="project" value="UniProtKB-SubCell"/>
</dbReference>
<dbReference type="GO" id="GO:1902388">
    <property type="term" value="F:ceramide 1-phosphate transfer activity"/>
    <property type="evidence" value="ECO:0000318"/>
    <property type="project" value="GO_Central"/>
</dbReference>
<dbReference type="PaxDb" id="6945-B7PLB7"/>
<feature type="compositionally biased region" description="Low complexity" evidence="7">
    <location>
        <begin position="195"/>
        <end position="205"/>
    </location>
</feature>
<dbReference type="Gene3D" id="2.30.29.30">
    <property type="entry name" value="Pleckstrin-homology domain (PH domain)/Phosphotyrosine-binding domain (PTB)"/>
    <property type="match status" value="1"/>
</dbReference>
<dbReference type="AlphaFoldDB" id="B7PLB7"/>
<feature type="domain" description="PH" evidence="8">
    <location>
        <begin position="1"/>
        <end position="93"/>
    </location>
</feature>
<dbReference type="InParanoid" id="B7PLB7"/>
<dbReference type="GO" id="GO:0005829">
    <property type="term" value="C:cytosol"/>
    <property type="evidence" value="ECO:0000318"/>
    <property type="project" value="GO_Central"/>
</dbReference>
<keyword evidence="6" id="KW-0472">Membrane</keyword>
<comment type="subcellular location">
    <subcellularLocation>
        <location evidence="2">Golgi apparatus</location>
        <location evidence="2">trans-Golgi network membrane</location>
    </subcellularLocation>
    <subcellularLocation>
        <location evidence="1">Membrane</location>
        <topology evidence="1">Peripheral membrane protein</topology>
    </subcellularLocation>
</comment>
<dbReference type="VEuPathDB" id="VectorBase:ISCI018757"/>
<dbReference type="SUPFAM" id="SSF50729">
    <property type="entry name" value="PH domain-like"/>
    <property type="match status" value="1"/>
</dbReference>
<gene>
    <name evidence="9" type="ORF">IscW_ISCW018757</name>
</gene>
<dbReference type="InterPro" id="IPR036497">
    <property type="entry name" value="GLTP_sf"/>
</dbReference>
<feature type="region of interest" description="Disordered" evidence="7">
    <location>
        <begin position="173"/>
        <end position="225"/>
    </location>
</feature>
<keyword evidence="5" id="KW-0333">Golgi apparatus</keyword>
<evidence type="ECO:0000256" key="4">
    <source>
        <dbReference type="ARBA" id="ARBA00022448"/>
    </source>
</evidence>
<reference evidence="10" key="2">
    <citation type="submission" date="2020-05" db="UniProtKB">
        <authorList>
            <consortium name="EnsemblMetazoa"/>
        </authorList>
    </citation>
    <scope>IDENTIFICATION</scope>
    <source>
        <strain evidence="10">wikel</strain>
    </source>
</reference>
<keyword evidence="9" id="KW-0808">Transferase</keyword>
<dbReference type="InterPro" id="IPR001849">
    <property type="entry name" value="PH_domain"/>
</dbReference>
<dbReference type="SMART" id="SM00233">
    <property type="entry name" value="PH"/>
    <property type="match status" value="1"/>
</dbReference>
<evidence type="ECO:0000256" key="2">
    <source>
        <dbReference type="ARBA" id="ARBA00004198"/>
    </source>
</evidence>
<dbReference type="InterPro" id="IPR011993">
    <property type="entry name" value="PH-like_dom_sf"/>
</dbReference>
<name>B7PLB7_IXOSC</name>
<dbReference type="PROSITE" id="PS50003">
    <property type="entry name" value="PH_DOMAIN"/>
    <property type="match status" value="1"/>
</dbReference>
<keyword evidence="11" id="KW-1185">Reference proteome</keyword>
<protein>
    <recommendedName>
        <fullName evidence="3">Pleckstrin homology domain-containing family A member 8</fullName>
    </recommendedName>
</protein>
<dbReference type="FunFam" id="2.30.29.30:FF:000085">
    <property type="entry name" value="Pleckstrin homology domain-containing family A member 8"/>
    <property type="match status" value="1"/>
</dbReference>
<dbReference type="EMBL" id="ABJB010438193">
    <property type="status" value="NOT_ANNOTATED_CDS"/>
    <property type="molecule type" value="Genomic_DNA"/>
</dbReference>
<dbReference type="InterPro" id="IPR014830">
    <property type="entry name" value="Glycolipid_transfer_prot_dom"/>
</dbReference>
<reference evidence="9 11" key="1">
    <citation type="submission" date="2008-03" db="EMBL/GenBank/DDBJ databases">
        <title>Annotation of Ixodes scapularis.</title>
        <authorList>
            <consortium name="Ixodes scapularis Genome Project Consortium"/>
            <person name="Caler E."/>
            <person name="Hannick L.I."/>
            <person name="Bidwell S."/>
            <person name="Joardar V."/>
            <person name="Thiagarajan M."/>
            <person name="Amedeo P."/>
            <person name="Galinsky K.J."/>
            <person name="Schobel S."/>
            <person name="Inman J."/>
            <person name="Hostetler J."/>
            <person name="Miller J."/>
            <person name="Hammond M."/>
            <person name="Megy K."/>
            <person name="Lawson D."/>
            <person name="Kodira C."/>
            <person name="Sutton G."/>
            <person name="Meyer J."/>
            <person name="Hill C.A."/>
            <person name="Birren B."/>
            <person name="Nene V."/>
            <person name="Collins F."/>
            <person name="Alarcon-Chaidez F."/>
            <person name="Wikel S."/>
            <person name="Strausberg R."/>
        </authorList>
    </citation>
    <scope>NUCLEOTIDE SEQUENCE [LARGE SCALE GENOMIC DNA]</scope>
    <source>
        <strain evidence="11">Wikel</strain>
        <strain evidence="9">Wikel colony</strain>
    </source>
</reference>
<dbReference type="HOGENOM" id="CLU_039839_0_0_1"/>
<dbReference type="Pfam" id="PF08718">
    <property type="entry name" value="GLTP"/>
    <property type="match status" value="1"/>
</dbReference>
<organism>
    <name type="scientific">Ixodes scapularis</name>
    <name type="common">Black-legged tick</name>
    <name type="synonym">Deer tick</name>
    <dbReference type="NCBI Taxonomy" id="6945"/>
    <lineage>
        <taxon>Eukaryota</taxon>
        <taxon>Metazoa</taxon>
        <taxon>Ecdysozoa</taxon>
        <taxon>Arthropoda</taxon>
        <taxon>Chelicerata</taxon>
        <taxon>Arachnida</taxon>
        <taxon>Acari</taxon>
        <taxon>Parasitiformes</taxon>
        <taxon>Ixodida</taxon>
        <taxon>Ixodoidea</taxon>
        <taxon>Ixodidae</taxon>
        <taxon>Ixodinae</taxon>
        <taxon>Ixodes</taxon>
    </lineage>
</organism>
<evidence type="ECO:0000256" key="1">
    <source>
        <dbReference type="ARBA" id="ARBA00004170"/>
    </source>
</evidence>
<dbReference type="GO" id="GO:0016740">
    <property type="term" value="F:transferase activity"/>
    <property type="evidence" value="ECO:0007669"/>
    <property type="project" value="UniProtKB-KW"/>
</dbReference>
<dbReference type="SUPFAM" id="SSF110004">
    <property type="entry name" value="Glycolipid transfer protein, GLTP"/>
    <property type="match status" value="1"/>
</dbReference>
<evidence type="ECO:0000313" key="9">
    <source>
        <dbReference type="EMBL" id="EEC07389.1"/>
    </source>
</evidence>
<dbReference type="Pfam" id="PF00169">
    <property type="entry name" value="PH"/>
    <property type="match status" value="1"/>
</dbReference>
<dbReference type="PANTHER" id="PTHR10219">
    <property type="entry name" value="GLYCOLIPID TRANSFER PROTEIN-RELATED"/>
    <property type="match status" value="1"/>
</dbReference>
<evidence type="ECO:0000256" key="6">
    <source>
        <dbReference type="ARBA" id="ARBA00023136"/>
    </source>
</evidence>
<dbReference type="EnsemblMetazoa" id="ISCW018757-RA">
    <property type="protein sequence ID" value="ISCW018757-PA"/>
    <property type="gene ID" value="ISCW018757"/>
</dbReference>
<dbReference type="GO" id="GO:0035627">
    <property type="term" value="P:ceramide transport"/>
    <property type="evidence" value="ECO:0000318"/>
    <property type="project" value="GO_Central"/>
</dbReference>